<dbReference type="AlphaFoldDB" id="A0AAQ3MPY2"/>
<gene>
    <name evidence="3" type="ORF">V8G54_034150</name>
</gene>
<keyword evidence="4" id="KW-1185">Reference proteome</keyword>
<dbReference type="InterPro" id="IPR046796">
    <property type="entry name" value="Transposase_32_dom"/>
</dbReference>
<feature type="domain" description="Putative plant transposon protein" evidence="2">
    <location>
        <begin position="69"/>
        <end position="246"/>
    </location>
</feature>
<evidence type="ECO:0000313" key="4">
    <source>
        <dbReference type="Proteomes" id="UP001374535"/>
    </source>
</evidence>
<accession>A0AAQ3MPY2</accession>
<sequence>MASSSRSADREKGKKRISVKGSDPMSWISDEESRRRFLNATQKIFVDPMNVNLSLFKNEGLMFPYWFERQGLSIFVEMKGYWYLDLVKVFYHNLRVEDDVNYSRVKGTDIYIDDFTWNIFTNLPSEDALSHLPTADINALLSKKHVYKDWLRFLGMYDNENIFAHEGLQKEEKIMAHLLAKRILPGRILKDRMTLEDIYLLHAVRNNTPVNWLCVIKDHLKNSSLKRSLYLPYACLISKILVLQGVEIRNEQKRFWGSSNTFSKDSLASLGLVKTINQWNFMGENIVDHCPSERLNDSSFFPETKFEKYIAQQIEFCMISLIATKMITRMLQRLMENIWLRKNH</sequence>
<evidence type="ECO:0000256" key="1">
    <source>
        <dbReference type="SAM" id="MobiDB-lite"/>
    </source>
</evidence>
<protein>
    <recommendedName>
        <fullName evidence="2">Putative plant transposon protein domain-containing protein</fullName>
    </recommendedName>
</protein>
<dbReference type="EMBL" id="CP144691">
    <property type="protein sequence ID" value="WVY95062.1"/>
    <property type="molecule type" value="Genomic_DNA"/>
</dbReference>
<organism evidence="3 4">
    <name type="scientific">Vigna mungo</name>
    <name type="common">Black gram</name>
    <name type="synonym">Phaseolus mungo</name>
    <dbReference type="NCBI Taxonomy" id="3915"/>
    <lineage>
        <taxon>Eukaryota</taxon>
        <taxon>Viridiplantae</taxon>
        <taxon>Streptophyta</taxon>
        <taxon>Embryophyta</taxon>
        <taxon>Tracheophyta</taxon>
        <taxon>Spermatophyta</taxon>
        <taxon>Magnoliopsida</taxon>
        <taxon>eudicotyledons</taxon>
        <taxon>Gunneridae</taxon>
        <taxon>Pentapetalae</taxon>
        <taxon>rosids</taxon>
        <taxon>fabids</taxon>
        <taxon>Fabales</taxon>
        <taxon>Fabaceae</taxon>
        <taxon>Papilionoideae</taxon>
        <taxon>50 kb inversion clade</taxon>
        <taxon>NPAAA clade</taxon>
        <taxon>indigoferoid/millettioid clade</taxon>
        <taxon>Phaseoleae</taxon>
        <taxon>Vigna</taxon>
    </lineage>
</organism>
<evidence type="ECO:0000313" key="3">
    <source>
        <dbReference type="EMBL" id="WVY95062.1"/>
    </source>
</evidence>
<dbReference type="Pfam" id="PF20167">
    <property type="entry name" value="Transposase_32"/>
    <property type="match status" value="1"/>
</dbReference>
<reference evidence="3 4" key="1">
    <citation type="journal article" date="2023" name="Life. Sci Alliance">
        <title>Evolutionary insights into 3D genome organization and epigenetic landscape of Vigna mungo.</title>
        <authorList>
            <person name="Junaid A."/>
            <person name="Singh B."/>
            <person name="Bhatia S."/>
        </authorList>
    </citation>
    <scope>NUCLEOTIDE SEQUENCE [LARGE SCALE GENOMIC DNA]</scope>
    <source>
        <strain evidence="3">Urdbean</strain>
    </source>
</reference>
<proteinExistence type="predicted"/>
<dbReference type="Proteomes" id="UP001374535">
    <property type="component" value="Chromosome 10"/>
</dbReference>
<evidence type="ECO:0000259" key="2">
    <source>
        <dbReference type="Pfam" id="PF20167"/>
    </source>
</evidence>
<feature type="region of interest" description="Disordered" evidence="1">
    <location>
        <begin position="1"/>
        <end position="23"/>
    </location>
</feature>
<name>A0AAQ3MPY2_VIGMU</name>